<dbReference type="Gene3D" id="3.40.190.10">
    <property type="entry name" value="Periplasmic binding protein-like II"/>
    <property type="match status" value="1"/>
</dbReference>
<evidence type="ECO:0000313" key="3">
    <source>
        <dbReference type="EMBL" id="OLO11685.1"/>
    </source>
</evidence>
<dbReference type="Proteomes" id="UP000186806">
    <property type="component" value="Unassembled WGS sequence"/>
</dbReference>
<name>A0A1Q8TDD1_9GAMM</name>
<organism evidence="3 4">
    <name type="scientific">Chromohalobacter japonicus</name>
    <dbReference type="NCBI Taxonomy" id="223900"/>
    <lineage>
        <taxon>Bacteria</taxon>
        <taxon>Pseudomonadati</taxon>
        <taxon>Pseudomonadota</taxon>
        <taxon>Gammaproteobacteria</taxon>
        <taxon>Oceanospirillales</taxon>
        <taxon>Halomonadaceae</taxon>
        <taxon>Chromohalobacter</taxon>
    </lineage>
</organism>
<dbReference type="GO" id="GO:0022857">
    <property type="term" value="F:transmembrane transporter activity"/>
    <property type="evidence" value="ECO:0007669"/>
    <property type="project" value="InterPro"/>
</dbReference>
<dbReference type="GO" id="GO:0043190">
    <property type="term" value="C:ATP-binding cassette (ABC) transporter complex"/>
    <property type="evidence" value="ECO:0007669"/>
    <property type="project" value="InterPro"/>
</dbReference>
<feature type="domain" description="ABC-type glycine betaine transport system substrate-binding" evidence="2">
    <location>
        <begin position="39"/>
        <end position="289"/>
    </location>
</feature>
<sequence length="319" mass="35220">MTAIPRHRTPLGRLTSTLLGVAMSALLLAPFGLAQAEDDTVRFGTPQWPGATVKSEVARQILDTLGYRTSLREASSSIILEGMASGDLDVNMALWRPSQSGMLDPRLEAGELVEVVKNIDGARFQLAVPEYVWDAGVHSMADLAEHAERFGRTFYGIEPGNVGNELMQNAIDDGTYGLDDWRVAASSETGMMSQVESDIRNEQWVAFLGWEPHWMNVDFDIRYLEDPENLWGDASSVSTVVASDFAERHPNVIAFLDNMVVPIAVQDQWVYAYSREDQPLEAVAATWIQSHPERVNAWLEGVTTADGNTSAQDAYQASR</sequence>
<keyword evidence="1" id="KW-0732">Signal</keyword>
<accession>A0A1Q8TDD1</accession>
<proteinExistence type="predicted"/>
<dbReference type="InterPro" id="IPR007210">
    <property type="entry name" value="ABC_Gly_betaine_transp_sub-bd"/>
</dbReference>
<dbReference type="GO" id="GO:0015871">
    <property type="term" value="P:choline transport"/>
    <property type="evidence" value="ECO:0007669"/>
    <property type="project" value="InterPro"/>
</dbReference>
<dbReference type="GO" id="GO:0042597">
    <property type="term" value="C:periplasmic space"/>
    <property type="evidence" value="ECO:0007669"/>
    <property type="project" value="InterPro"/>
</dbReference>
<gene>
    <name evidence="3" type="ORF">BTW10_08635</name>
</gene>
<feature type="signal peptide" evidence="1">
    <location>
        <begin position="1"/>
        <end position="36"/>
    </location>
</feature>
<dbReference type="SUPFAM" id="SSF53850">
    <property type="entry name" value="Periplasmic binding protein-like II"/>
    <property type="match status" value="1"/>
</dbReference>
<dbReference type="AlphaFoldDB" id="A0A1Q8TDD1"/>
<feature type="chain" id="PRO_5012344570" evidence="1">
    <location>
        <begin position="37"/>
        <end position="319"/>
    </location>
</feature>
<dbReference type="CDD" id="cd13640">
    <property type="entry name" value="PBP2_ChoX"/>
    <property type="match status" value="1"/>
</dbReference>
<dbReference type="EMBL" id="MSDQ01000020">
    <property type="protein sequence ID" value="OLO11685.1"/>
    <property type="molecule type" value="Genomic_DNA"/>
</dbReference>
<protein>
    <submittedName>
        <fullName evidence="3">Glycine/betaine ABC transporter substrate-binding protein</fullName>
    </submittedName>
</protein>
<evidence type="ECO:0000259" key="2">
    <source>
        <dbReference type="Pfam" id="PF04069"/>
    </source>
</evidence>
<dbReference type="GO" id="GO:0033265">
    <property type="term" value="F:choline binding"/>
    <property type="evidence" value="ECO:0007669"/>
    <property type="project" value="InterPro"/>
</dbReference>
<dbReference type="RefSeq" id="WP_075369057.1">
    <property type="nucleotide sequence ID" value="NZ_MSDQ01000020.1"/>
</dbReference>
<evidence type="ECO:0000313" key="4">
    <source>
        <dbReference type="Proteomes" id="UP000186806"/>
    </source>
</evidence>
<keyword evidence="4" id="KW-1185">Reference proteome</keyword>
<dbReference type="Gene3D" id="3.40.190.100">
    <property type="entry name" value="Glycine betaine-binding periplasmic protein, domain 2"/>
    <property type="match status" value="1"/>
</dbReference>
<dbReference type="Pfam" id="PF04069">
    <property type="entry name" value="OpuAC"/>
    <property type="match status" value="1"/>
</dbReference>
<dbReference type="InterPro" id="IPR017783">
    <property type="entry name" value="ABC_choline_sub-bd"/>
</dbReference>
<comment type="caution">
    <text evidence="3">The sequence shown here is derived from an EMBL/GenBank/DDBJ whole genome shotgun (WGS) entry which is preliminary data.</text>
</comment>
<evidence type="ECO:0000256" key="1">
    <source>
        <dbReference type="SAM" id="SignalP"/>
    </source>
</evidence>
<reference evidence="3 4" key="1">
    <citation type="submission" date="2016-12" db="EMBL/GenBank/DDBJ databases">
        <title>Draft genome sequences of strains Salinicola socius SMB35, Salinicola sp. MH3R3-1 and Chromohalobacter sp. SMB17 from the Verkhnekamsk potash mining region of Russia.</title>
        <authorList>
            <person name="Mavrodi D.V."/>
            <person name="Olsson B.E."/>
            <person name="Korsakova E.S."/>
            <person name="Pyankova A."/>
            <person name="Mavrodi O.V."/>
            <person name="Plotnikova E.G."/>
        </authorList>
    </citation>
    <scope>NUCLEOTIDE SEQUENCE [LARGE SCALE GENOMIC DNA]</scope>
    <source>
        <strain evidence="3 4">SMB17</strain>
    </source>
</reference>